<dbReference type="Pfam" id="PF00057">
    <property type="entry name" value="Ldl_recept_a"/>
    <property type="match status" value="1"/>
</dbReference>
<dbReference type="AlphaFoldDB" id="A0A8T0EGI7"/>
<reference evidence="9" key="1">
    <citation type="journal article" date="2020" name="bioRxiv">
        <title>Chromosome-level reference genome of the European wasp spider Argiope bruennichi: a resource for studies on range expansion and evolutionary adaptation.</title>
        <authorList>
            <person name="Sheffer M.M."/>
            <person name="Hoppe A."/>
            <person name="Krehenwinkel H."/>
            <person name="Uhl G."/>
            <person name="Kuss A.W."/>
            <person name="Jensen L."/>
            <person name="Jensen C."/>
            <person name="Gillespie R.G."/>
            <person name="Hoff K.J."/>
            <person name="Prost S."/>
        </authorList>
    </citation>
    <scope>NUCLEOTIDE SEQUENCE</scope>
</reference>
<evidence type="ECO:0000256" key="1">
    <source>
        <dbReference type="ARBA" id="ARBA00002878"/>
    </source>
</evidence>
<sequence length="161" mass="17887">MQRIAIITVLLSTITVLSAITVAEIRGVPRSSINSDNSSVFCNPFTEFKCYNDSKCISKYLACDGKKDCEDDSDEQTCNVANCPERPLIVCRHALHKCFSDAECDNPKICCHENCGNTCRDPVYYPTNGRRVVPRYPKNKDVSSSLEPVGLTESPKNISEN</sequence>
<keyword evidence="2" id="KW-0800">Toxin</keyword>
<reference evidence="9" key="2">
    <citation type="submission" date="2020-06" db="EMBL/GenBank/DDBJ databases">
        <authorList>
            <person name="Sheffer M."/>
        </authorList>
    </citation>
    <scope>NUCLEOTIDE SEQUENCE</scope>
</reference>
<keyword evidence="3 7" id="KW-0732">Signal</keyword>
<comment type="caution">
    <text evidence="9">The sequence shown here is derived from an EMBL/GenBank/DDBJ whole genome shotgun (WGS) entry which is preliminary data.</text>
</comment>
<dbReference type="PROSITE" id="PS01209">
    <property type="entry name" value="LDLRA_1"/>
    <property type="match status" value="1"/>
</dbReference>
<evidence type="ECO:0000256" key="7">
    <source>
        <dbReference type="SAM" id="SignalP"/>
    </source>
</evidence>
<gene>
    <name evidence="9" type="ORF">HNY73_018036</name>
</gene>
<evidence type="ECO:0000259" key="8">
    <source>
        <dbReference type="PROSITE" id="PS51390"/>
    </source>
</evidence>
<dbReference type="InterPro" id="IPR002172">
    <property type="entry name" value="LDrepeatLR_classA_rpt"/>
</dbReference>
<dbReference type="InterPro" id="IPR036645">
    <property type="entry name" value="Elafin-like_sf"/>
</dbReference>
<evidence type="ECO:0000256" key="2">
    <source>
        <dbReference type="ARBA" id="ARBA00022656"/>
    </source>
</evidence>
<dbReference type="SUPFAM" id="SSF57424">
    <property type="entry name" value="LDL receptor-like module"/>
    <property type="match status" value="1"/>
</dbReference>
<evidence type="ECO:0000256" key="5">
    <source>
        <dbReference type="PROSITE-ProRule" id="PRU00124"/>
    </source>
</evidence>
<dbReference type="Proteomes" id="UP000807504">
    <property type="component" value="Unassembled WGS sequence"/>
</dbReference>
<dbReference type="CDD" id="cd00112">
    <property type="entry name" value="LDLa"/>
    <property type="match status" value="1"/>
</dbReference>
<dbReference type="InterPro" id="IPR036055">
    <property type="entry name" value="LDL_receptor-like_sf"/>
</dbReference>
<feature type="signal peptide" evidence="7">
    <location>
        <begin position="1"/>
        <end position="19"/>
    </location>
</feature>
<evidence type="ECO:0000256" key="3">
    <source>
        <dbReference type="ARBA" id="ARBA00022729"/>
    </source>
</evidence>
<protein>
    <submittedName>
        <fullName evidence="9">Low-density lipoprotein receptor-related protein like</fullName>
    </submittedName>
</protein>
<keyword evidence="9" id="KW-0449">Lipoprotein</keyword>
<feature type="region of interest" description="Disordered" evidence="6">
    <location>
        <begin position="135"/>
        <end position="161"/>
    </location>
</feature>
<dbReference type="GO" id="GO:0005576">
    <property type="term" value="C:extracellular region"/>
    <property type="evidence" value="ECO:0007669"/>
    <property type="project" value="InterPro"/>
</dbReference>
<dbReference type="InterPro" id="IPR023415">
    <property type="entry name" value="LDLR_class-A_CS"/>
</dbReference>
<evidence type="ECO:0000313" key="10">
    <source>
        <dbReference type="Proteomes" id="UP000807504"/>
    </source>
</evidence>
<dbReference type="PROSITE" id="PS51390">
    <property type="entry name" value="WAP"/>
    <property type="match status" value="1"/>
</dbReference>
<comment type="caution">
    <text evidence="5">Lacks conserved residue(s) required for the propagation of feature annotation.</text>
</comment>
<feature type="chain" id="PRO_5035727367" evidence="7">
    <location>
        <begin position="20"/>
        <end position="161"/>
    </location>
</feature>
<accession>A0A8T0EGI7</accession>
<evidence type="ECO:0000256" key="4">
    <source>
        <dbReference type="ARBA" id="ARBA00023157"/>
    </source>
</evidence>
<dbReference type="GO" id="GO:0090729">
    <property type="term" value="F:toxin activity"/>
    <property type="evidence" value="ECO:0007669"/>
    <property type="project" value="UniProtKB-KW"/>
</dbReference>
<organism evidence="9 10">
    <name type="scientific">Argiope bruennichi</name>
    <name type="common">Wasp spider</name>
    <name type="synonym">Aranea bruennichi</name>
    <dbReference type="NCBI Taxonomy" id="94029"/>
    <lineage>
        <taxon>Eukaryota</taxon>
        <taxon>Metazoa</taxon>
        <taxon>Ecdysozoa</taxon>
        <taxon>Arthropoda</taxon>
        <taxon>Chelicerata</taxon>
        <taxon>Arachnida</taxon>
        <taxon>Araneae</taxon>
        <taxon>Araneomorphae</taxon>
        <taxon>Entelegynae</taxon>
        <taxon>Araneoidea</taxon>
        <taxon>Araneidae</taxon>
        <taxon>Argiope</taxon>
    </lineage>
</organism>
<dbReference type="Gene3D" id="4.10.400.10">
    <property type="entry name" value="Low-density Lipoprotein Receptor"/>
    <property type="match status" value="1"/>
</dbReference>
<dbReference type="PROSITE" id="PS50068">
    <property type="entry name" value="LDLRA_2"/>
    <property type="match status" value="1"/>
</dbReference>
<name>A0A8T0EGI7_ARGBR</name>
<proteinExistence type="predicted"/>
<dbReference type="Pfam" id="PF00095">
    <property type="entry name" value="WAP"/>
    <property type="match status" value="1"/>
</dbReference>
<dbReference type="EMBL" id="JABXBU010002228">
    <property type="protein sequence ID" value="KAF8770518.1"/>
    <property type="molecule type" value="Genomic_DNA"/>
</dbReference>
<dbReference type="InterPro" id="IPR008197">
    <property type="entry name" value="WAP_dom"/>
</dbReference>
<dbReference type="SUPFAM" id="SSF57256">
    <property type="entry name" value="Elafin-like"/>
    <property type="match status" value="1"/>
</dbReference>
<feature type="disulfide bond" evidence="5">
    <location>
        <begin position="63"/>
        <end position="78"/>
    </location>
</feature>
<evidence type="ECO:0000313" key="9">
    <source>
        <dbReference type="EMBL" id="KAF8770518.1"/>
    </source>
</evidence>
<keyword evidence="10" id="KW-1185">Reference proteome</keyword>
<keyword evidence="4 5" id="KW-1015">Disulfide bond</keyword>
<comment type="function">
    <text evidence="1">Has antibacterial activity.</text>
</comment>
<dbReference type="Gene3D" id="4.10.75.10">
    <property type="entry name" value="Elafin-like"/>
    <property type="match status" value="1"/>
</dbReference>
<evidence type="ECO:0000256" key="6">
    <source>
        <dbReference type="SAM" id="MobiDB-lite"/>
    </source>
</evidence>
<keyword evidence="9" id="KW-0675">Receptor</keyword>
<dbReference type="SMART" id="SM00192">
    <property type="entry name" value="LDLa"/>
    <property type="match status" value="1"/>
</dbReference>
<dbReference type="GO" id="GO:0030414">
    <property type="term" value="F:peptidase inhibitor activity"/>
    <property type="evidence" value="ECO:0007669"/>
    <property type="project" value="InterPro"/>
</dbReference>
<feature type="domain" description="WAP" evidence="8">
    <location>
        <begin position="77"/>
        <end position="123"/>
    </location>
</feature>